<dbReference type="Proteomes" id="UP000651112">
    <property type="component" value="Unassembled WGS sequence"/>
</dbReference>
<name>A0ABR7XMM4_9SPHI</name>
<evidence type="ECO:0000313" key="3">
    <source>
        <dbReference type="Proteomes" id="UP000651112"/>
    </source>
</evidence>
<evidence type="ECO:0000313" key="2">
    <source>
        <dbReference type="EMBL" id="MBD1420421.1"/>
    </source>
</evidence>
<dbReference type="RefSeq" id="WP_190312194.1">
    <property type="nucleotide sequence ID" value="NZ_JACNYL010000001.1"/>
</dbReference>
<dbReference type="InterPro" id="IPR038726">
    <property type="entry name" value="PDDEXK_AddAB-type"/>
</dbReference>
<organism evidence="2 3">
    <name type="scientific">Sphingobacterium chuzhouense</name>
    <dbReference type="NCBI Taxonomy" id="1742264"/>
    <lineage>
        <taxon>Bacteria</taxon>
        <taxon>Pseudomonadati</taxon>
        <taxon>Bacteroidota</taxon>
        <taxon>Sphingobacteriia</taxon>
        <taxon>Sphingobacteriales</taxon>
        <taxon>Sphingobacteriaceae</taxon>
        <taxon>Sphingobacterium</taxon>
    </lineage>
</organism>
<dbReference type="EMBL" id="JACNYL010000001">
    <property type="protein sequence ID" value="MBD1420421.1"/>
    <property type="molecule type" value="Genomic_DNA"/>
</dbReference>
<dbReference type="SUPFAM" id="SSF52540">
    <property type="entry name" value="P-loop containing nucleoside triphosphate hydrolases"/>
    <property type="match status" value="1"/>
</dbReference>
<keyword evidence="3" id="KW-1185">Reference proteome</keyword>
<dbReference type="SUPFAM" id="SSF52980">
    <property type="entry name" value="Restriction endonuclease-like"/>
    <property type="match status" value="1"/>
</dbReference>
<dbReference type="InterPro" id="IPR011335">
    <property type="entry name" value="Restrct_endonuc-II-like"/>
</dbReference>
<proteinExistence type="predicted"/>
<protein>
    <submittedName>
        <fullName evidence="2">PD-(D/E)XK nuclease family protein</fullName>
    </submittedName>
</protein>
<gene>
    <name evidence="2" type="ORF">H8B21_02455</name>
</gene>
<accession>A0ABR7XMM4</accession>
<dbReference type="Pfam" id="PF12705">
    <property type="entry name" value="PDDEXK_1"/>
    <property type="match status" value="1"/>
</dbReference>
<dbReference type="InterPro" id="IPR011604">
    <property type="entry name" value="PDDEXK-like_dom_sf"/>
</dbReference>
<dbReference type="Gene3D" id="3.90.320.10">
    <property type="match status" value="1"/>
</dbReference>
<feature type="domain" description="PD-(D/E)XK endonuclease-like" evidence="1">
    <location>
        <begin position="658"/>
        <end position="934"/>
    </location>
</feature>
<reference evidence="2 3" key="1">
    <citation type="submission" date="2020-08" db="EMBL/GenBank/DDBJ databases">
        <title>Sphingobacterium sp. DN00404 isolated from aquaculture water.</title>
        <authorList>
            <person name="Zhang M."/>
        </authorList>
    </citation>
    <scope>NUCLEOTIDE SEQUENCE [LARGE SCALE GENOMIC DNA]</scope>
    <source>
        <strain evidence="2 3">KCTC 42746</strain>
    </source>
</reference>
<evidence type="ECO:0000259" key="1">
    <source>
        <dbReference type="Pfam" id="PF12705"/>
    </source>
</evidence>
<sequence>MNKPFLHIVAEDIYNRFGNDLTDIAIIFNNKRPITYLKKHLADVYGKAIWSPQFFTIQEFFKQASDAAEASQLSQFFYLFQLHNEQLVAEGAEPETLEEFYPIAEIILSDFGQLDYELVDIDHIYMELYDTTKIDITFQHFTAEQQHFIRQFWQSFSIAGHSGLQQRFLKLWKRLPKLYKAFKQKLTQEKQLNYPTLYRNLVEGHVAHPDFIQRYKKVLFVGFNALSKAEVHLFQKWQEEGRALFYFDADAYYMDDVQQEAGLFIRRNIKSYGLVNALGESPNILGNRNTTVQLYACTGKNSQTKILHDVLEASGLPDQSAAILLADESLLVPLLQSLPDVKPNITTGYPLTQSPIYGLLNLWMDVQGEISHHHRLKIPFQYIETFVNHPLTSVSMTERERLLKDITDKQLFEVDIDMITIASSVFPRFFKPLTNPSALIPTLVHLLDSLLASIAAHDRISQIDSNLLIETKKVLNQLKQGIDNIAPTSIAFQIGLIRKAIAPINSAIEGDPLNGLQIMGLLESRCLNFDQVYILGANEGVLPKTSSSPTFLPNSLRRAYDLPVLENQDALSAYLFYRHFQYSNRLHVFYNSLVDESSTGEESRFIKQLQFESNFHFVVHTQQQTIRFPENSKELVIPKEGAIWHQLWNTFIVEKKKLAATALTTYLQSPLQFFLKYVAEIKEPPTISHEFEMNRLGTVIHNVMETILKPYKGLADFTPTKVLKTKLPEIDELVVREIGLQYHTEITSVDVLNSMQRIMHKIASAYINVYLQYDMEHYKAFRIIELENTEDYTFDFPILINGKEETIRLFGIIDRVDEVLTHDNQVRTRIVDYKTGSDSVEFKNLEKVFSPNTENKALVQTLFYAYVFEQVTGRKQLEPHLYVARRMREEGTLFRGKEILEAETLTFVKEEFITFLRNTLEEIFNSDIPFRHSPESMVYPSDPYTLFYRNAVEDVEE</sequence>
<comment type="caution">
    <text evidence="2">The sequence shown here is derived from an EMBL/GenBank/DDBJ whole genome shotgun (WGS) entry which is preliminary data.</text>
</comment>
<dbReference type="InterPro" id="IPR027417">
    <property type="entry name" value="P-loop_NTPase"/>
</dbReference>